<feature type="transmembrane region" description="Helical" evidence="1">
    <location>
        <begin position="154"/>
        <end position="176"/>
    </location>
</feature>
<feature type="transmembrane region" description="Helical" evidence="1">
    <location>
        <begin position="20"/>
        <end position="43"/>
    </location>
</feature>
<dbReference type="RefSeq" id="WP_091309899.1">
    <property type="nucleotide sequence ID" value="NZ_FNSO01000004.1"/>
</dbReference>
<dbReference type="STRING" id="208445.SAMN04489727_4202"/>
<dbReference type="OrthoDB" id="9992564at2"/>
<keyword evidence="1" id="KW-0812">Transmembrane</keyword>
<keyword evidence="1" id="KW-0472">Membrane</keyword>
<name>A0A1H4THR8_9PSEU</name>
<dbReference type="Proteomes" id="UP000199622">
    <property type="component" value="Unassembled WGS sequence"/>
</dbReference>
<sequence>MQGVGRAGPAGIAAEAFRGLIAATAAVLAMAAVAAVGLALLGAGRFGDLGSLTAAAVALAVGGSVEAGAVPAGGLPVVVRGSLDAVPLGVSLAGAVVLGALLLRRREDGWLVRGAVAAVALPAGLAVIALAARGTLSLPERVTTRGALSGGLDAGFSVAVGPTVAGAAVGTLAVVGACRFPSVATGLRAVRWPAAGVAGLCLAAAFVFGGAVAAGGVLLALPQLVCGAVVLGLGVPWTVTPASALPGFPGGPLLGLSALVLLGACVAVRSRRAGPPLRRAVGLAVRFGTATGAVLAVGTLLSQASADVTVGAFGLSLPVFAARLTANPLLALAAGLAGGAVAGFAGSLLADAISVSSRAWKR</sequence>
<reference evidence="3" key="1">
    <citation type="submission" date="2016-10" db="EMBL/GenBank/DDBJ databases">
        <authorList>
            <person name="Varghese N."/>
            <person name="Submissions S."/>
        </authorList>
    </citation>
    <scope>NUCLEOTIDE SEQUENCE [LARGE SCALE GENOMIC DNA]</scope>
    <source>
        <strain evidence="3">DSM 44544</strain>
    </source>
</reference>
<dbReference type="EMBL" id="FNSO01000004">
    <property type="protein sequence ID" value="SEC55917.1"/>
    <property type="molecule type" value="Genomic_DNA"/>
</dbReference>
<proteinExistence type="predicted"/>
<protein>
    <submittedName>
        <fullName evidence="2">Uncharacterized protein</fullName>
    </submittedName>
</protein>
<feature type="transmembrane region" description="Helical" evidence="1">
    <location>
        <begin position="280"/>
        <end position="301"/>
    </location>
</feature>
<feature type="transmembrane region" description="Helical" evidence="1">
    <location>
        <begin position="329"/>
        <end position="353"/>
    </location>
</feature>
<evidence type="ECO:0000313" key="3">
    <source>
        <dbReference type="Proteomes" id="UP000199622"/>
    </source>
</evidence>
<keyword evidence="3" id="KW-1185">Reference proteome</keyword>
<organism evidence="2 3">
    <name type="scientific">Amycolatopsis tolypomycina</name>
    <dbReference type="NCBI Taxonomy" id="208445"/>
    <lineage>
        <taxon>Bacteria</taxon>
        <taxon>Bacillati</taxon>
        <taxon>Actinomycetota</taxon>
        <taxon>Actinomycetes</taxon>
        <taxon>Pseudonocardiales</taxon>
        <taxon>Pseudonocardiaceae</taxon>
        <taxon>Amycolatopsis</taxon>
    </lineage>
</organism>
<dbReference type="InterPro" id="IPR047724">
    <property type="entry name" value="Streptophobe"/>
</dbReference>
<accession>A0A1H4THR8</accession>
<feature type="transmembrane region" description="Helical" evidence="1">
    <location>
        <begin position="55"/>
        <end position="79"/>
    </location>
</feature>
<dbReference type="AlphaFoldDB" id="A0A1H4THR8"/>
<feature type="transmembrane region" description="Helical" evidence="1">
    <location>
        <begin position="110"/>
        <end position="134"/>
    </location>
</feature>
<feature type="transmembrane region" description="Helical" evidence="1">
    <location>
        <begin position="85"/>
        <end position="103"/>
    </location>
</feature>
<feature type="transmembrane region" description="Helical" evidence="1">
    <location>
        <begin position="250"/>
        <end position="268"/>
    </location>
</feature>
<feature type="transmembrane region" description="Helical" evidence="1">
    <location>
        <begin position="197"/>
        <end position="230"/>
    </location>
</feature>
<keyword evidence="1" id="KW-1133">Transmembrane helix</keyword>
<evidence type="ECO:0000256" key="1">
    <source>
        <dbReference type="SAM" id="Phobius"/>
    </source>
</evidence>
<evidence type="ECO:0000313" key="2">
    <source>
        <dbReference type="EMBL" id="SEC55917.1"/>
    </source>
</evidence>
<dbReference type="NCBIfam" id="NF038391">
    <property type="entry name" value="streptophobe"/>
    <property type="match status" value="1"/>
</dbReference>
<gene>
    <name evidence="2" type="ORF">SAMN04489727_4202</name>
</gene>